<accession>A0A844ZNB2</accession>
<reference evidence="2 3" key="1">
    <citation type="submission" date="2019-12" db="EMBL/GenBank/DDBJ databases">
        <title>Genomic-based taxomic classification of the family Erythrobacteraceae.</title>
        <authorList>
            <person name="Xu L."/>
        </authorList>
    </citation>
    <scope>NUCLEOTIDE SEQUENCE [LARGE SCALE GENOMIC DNA]</scope>
    <source>
        <strain evidence="2 3">JCM 16339</strain>
    </source>
</reference>
<protein>
    <recommendedName>
        <fullName evidence="4">Lipoprotein</fullName>
    </recommendedName>
</protein>
<evidence type="ECO:0000313" key="2">
    <source>
        <dbReference type="EMBL" id="MXO88556.1"/>
    </source>
</evidence>
<comment type="caution">
    <text evidence="2">The sequence shown here is derived from an EMBL/GenBank/DDBJ whole genome shotgun (WGS) entry which is preliminary data.</text>
</comment>
<evidence type="ECO:0000256" key="1">
    <source>
        <dbReference type="SAM" id="SignalP"/>
    </source>
</evidence>
<evidence type="ECO:0008006" key="4">
    <source>
        <dbReference type="Google" id="ProtNLM"/>
    </source>
</evidence>
<name>A0A844ZNB2_9SPHN</name>
<proteinExistence type="predicted"/>
<dbReference type="AlphaFoldDB" id="A0A844ZNB2"/>
<dbReference type="EMBL" id="WTYY01000003">
    <property type="protein sequence ID" value="MXO88556.1"/>
    <property type="molecule type" value="Genomic_DNA"/>
</dbReference>
<dbReference type="Proteomes" id="UP000435243">
    <property type="component" value="Unassembled WGS sequence"/>
</dbReference>
<dbReference type="PROSITE" id="PS51257">
    <property type="entry name" value="PROKAR_LIPOPROTEIN"/>
    <property type="match status" value="1"/>
</dbReference>
<sequence length="134" mass="14909">MKKHVLTLLPAALLAGCATVGSLEPITIPASEFRPIERADRVFATERWVIDYYLRLDGRGSEEVTSQLGRDGTGNADRVLLFSTDNYADDSVQGEQWRVALDSSDIGYLVIQAGKRYKCYRGPNAGNWQRDLCP</sequence>
<organism evidence="2 3">
    <name type="scientific">Alteraurantiacibacter aestuarii</name>
    <dbReference type="NCBI Taxonomy" id="650004"/>
    <lineage>
        <taxon>Bacteria</taxon>
        <taxon>Pseudomonadati</taxon>
        <taxon>Pseudomonadota</taxon>
        <taxon>Alphaproteobacteria</taxon>
        <taxon>Sphingomonadales</taxon>
        <taxon>Erythrobacteraceae</taxon>
        <taxon>Alteraurantiacibacter</taxon>
    </lineage>
</organism>
<keyword evidence="1" id="KW-0732">Signal</keyword>
<dbReference type="OrthoDB" id="7429089at2"/>
<gene>
    <name evidence="2" type="ORF">GRI32_07360</name>
</gene>
<feature type="chain" id="PRO_5032772953" description="Lipoprotein" evidence="1">
    <location>
        <begin position="21"/>
        <end position="134"/>
    </location>
</feature>
<evidence type="ECO:0000313" key="3">
    <source>
        <dbReference type="Proteomes" id="UP000435243"/>
    </source>
</evidence>
<keyword evidence="3" id="KW-1185">Reference proteome</keyword>
<dbReference type="RefSeq" id="WP_160590752.1">
    <property type="nucleotide sequence ID" value="NZ_BAAAFP010000001.1"/>
</dbReference>
<feature type="signal peptide" evidence="1">
    <location>
        <begin position="1"/>
        <end position="20"/>
    </location>
</feature>